<dbReference type="InterPro" id="IPR013078">
    <property type="entry name" value="His_Pase_superF_clade-1"/>
</dbReference>
<dbReference type="PANTHER" id="PTHR47623:SF1">
    <property type="entry name" value="OS09G0287300 PROTEIN"/>
    <property type="match status" value="1"/>
</dbReference>
<evidence type="ECO:0000313" key="2">
    <source>
        <dbReference type="Proteomes" id="UP000193570"/>
    </source>
</evidence>
<keyword evidence="2" id="KW-1185">Reference proteome</keyword>
<dbReference type="CDD" id="cd07067">
    <property type="entry name" value="HP_PGM_like"/>
    <property type="match status" value="1"/>
</dbReference>
<reference evidence="1 2" key="1">
    <citation type="submission" date="2017-03" db="EMBL/GenBank/DDBJ databases">
        <authorList>
            <person name="Afonso C.L."/>
            <person name="Miller P.J."/>
            <person name="Scott M.A."/>
            <person name="Spackman E."/>
            <person name="Goraichik I."/>
            <person name="Dimitrov K.M."/>
            <person name="Suarez D.L."/>
            <person name="Swayne D.E."/>
        </authorList>
    </citation>
    <scope>NUCLEOTIDE SEQUENCE [LARGE SCALE GENOMIC DNA]</scope>
    <source>
        <strain evidence="1 2">CECT 8625</strain>
    </source>
</reference>
<gene>
    <name evidence="1" type="ORF">ROJ8625_00615</name>
</gene>
<dbReference type="Proteomes" id="UP000193570">
    <property type="component" value="Unassembled WGS sequence"/>
</dbReference>
<dbReference type="AlphaFoldDB" id="A0A1X6YE42"/>
<dbReference type="EMBL" id="FWFK01000001">
    <property type="protein sequence ID" value="SLN18217.1"/>
    <property type="molecule type" value="Genomic_DNA"/>
</dbReference>
<evidence type="ECO:0000313" key="1">
    <source>
        <dbReference type="EMBL" id="SLN18217.1"/>
    </source>
</evidence>
<dbReference type="Gene3D" id="3.40.50.1240">
    <property type="entry name" value="Phosphoglycerate mutase-like"/>
    <property type="match status" value="1"/>
</dbReference>
<dbReference type="InterPro" id="IPR029033">
    <property type="entry name" value="His_PPase_superfam"/>
</dbReference>
<protein>
    <submittedName>
        <fullName evidence="1">Histidine phosphatase superfamily (Branch 1)</fullName>
    </submittedName>
</protein>
<dbReference type="SUPFAM" id="SSF53254">
    <property type="entry name" value="Phosphoglycerate mutase-like"/>
    <property type="match status" value="1"/>
</dbReference>
<sequence>MSGVRRLLLMRHAKSDWSFEEPDHDRPLNARGRRSADALGAWLRDSGMLPDQVLCSTSRRTRETLERLDIDAPVRFEDRLYHAAPEAVLDALRGAEGSRVLIIGHNPGFQETAARLVRAAPTHPRFGDYPTGATLVARFALDDWRDAVWGMADPEDFVIPRELLDA</sequence>
<accession>A0A1X6YE42</accession>
<dbReference type="RefSeq" id="WP_234984149.1">
    <property type="nucleotide sequence ID" value="NZ_FWFK01000001.1"/>
</dbReference>
<dbReference type="PANTHER" id="PTHR47623">
    <property type="entry name" value="OS09G0287300 PROTEIN"/>
    <property type="match status" value="1"/>
</dbReference>
<name>A0A1X6YE42_9RHOB</name>
<proteinExistence type="predicted"/>
<dbReference type="SMART" id="SM00855">
    <property type="entry name" value="PGAM"/>
    <property type="match status" value="1"/>
</dbReference>
<organism evidence="1 2">
    <name type="scientific">Roseivivax jejudonensis</name>
    <dbReference type="NCBI Taxonomy" id="1529041"/>
    <lineage>
        <taxon>Bacteria</taxon>
        <taxon>Pseudomonadati</taxon>
        <taxon>Pseudomonadota</taxon>
        <taxon>Alphaproteobacteria</taxon>
        <taxon>Rhodobacterales</taxon>
        <taxon>Roseobacteraceae</taxon>
        <taxon>Roseivivax</taxon>
    </lineage>
</organism>
<dbReference type="Pfam" id="PF00300">
    <property type="entry name" value="His_Phos_1"/>
    <property type="match status" value="1"/>
</dbReference>